<evidence type="ECO:0000313" key="2">
    <source>
        <dbReference type="EMBL" id="MDW2761112.1"/>
    </source>
</evidence>
<organism evidence="2 3">
    <name type="scientific">Citrobacter freundii</name>
    <dbReference type="NCBI Taxonomy" id="546"/>
    <lineage>
        <taxon>Bacteria</taxon>
        <taxon>Pseudomonadati</taxon>
        <taxon>Pseudomonadota</taxon>
        <taxon>Gammaproteobacteria</taxon>
        <taxon>Enterobacterales</taxon>
        <taxon>Enterobacteriaceae</taxon>
        <taxon>Citrobacter</taxon>
        <taxon>Citrobacter freundii complex</taxon>
    </lineage>
</organism>
<accession>A0AAP6CS07</accession>
<dbReference type="EMBL" id="JAWPBU010000037">
    <property type="protein sequence ID" value="MDW2761112.1"/>
    <property type="molecule type" value="Genomic_DNA"/>
</dbReference>
<reference evidence="2" key="1">
    <citation type="submission" date="2023-10" db="EMBL/GenBank/DDBJ databases">
        <title>Fecal carriage and genetic characteristics of carbapenem-resistant Enterobacterales among healthy adults from four provinces of China.</title>
        <authorList>
            <person name="Li Y."/>
            <person name="Zhang R."/>
        </authorList>
    </citation>
    <scope>NUCLEOTIDE SEQUENCE</scope>
    <source>
        <strain evidence="2">HN-136</strain>
    </source>
</reference>
<proteinExistence type="predicted"/>
<protein>
    <submittedName>
        <fullName evidence="2">Uncharacterized protein</fullName>
    </submittedName>
</protein>
<evidence type="ECO:0000313" key="3">
    <source>
        <dbReference type="Proteomes" id="UP001278087"/>
    </source>
</evidence>
<dbReference type="AlphaFoldDB" id="A0AAP6CS07"/>
<comment type="caution">
    <text evidence="2">The sequence shown here is derived from an EMBL/GenBank/DDBJ whole genome shotgun (WGS) entry which is preliminary data.</text>
</comment>
<feature type="region of interest" description="Disordered" evidence="1">
    <location>
        <begin position="115"/>
        <end position="135"/>
    </location>
</feature>
<evidence type="ECO:0000256" key="1">
    <source>
        <dbReference type="SAM" id="MobiDB-lite"/>
    </source>
</evidence>
<feature type="compositionally biased region" description="Basic and acidic residues" evidence="1">
    <location>
        <begin position="115"/>
        <end position="124"/>
    </location>
</feature>
<name>A0AAP6CS07_CITFR</name>
<sequence>MNNLINTYRHRILKSALLRHQRKTGSTCIIINMPKGGINTVELTEILLDALLRKFERLAISEYGNVEGIKAIKGIYSCAVDVNGSGEFLTDCGKELIDELISELVEFVKKQKVEAPKTEGHEMGGSDGTDSDTNS</sequence>
<gene>
    <name evidence="2" type="ORF">RYZ67_21910</name>
</gene>
<dbReference type="Proteomes" id="UP001278087">
    <property type="component" value="Unassembled WGS sequence"/>
</dbReference>
<dbReference type="RefSeq" id="WP_264364016.1">
    <property type="nucleotide sequence ID" value="NZ_CP119048.1"/>
</dbReference>